<gene>
    <name evidence="2" type="ORF">CC86DRAFT_413508</name>
</gene>
<evidence type="ECO:0000313" key="3">
    <source>
        <dbReference type="Proteomes" id="UP000799424"/>
    </source>
</evidence>
<feature type="region of interest" description="Disordered" evidence="1">
    <location>
        <begin position="61"/>
        <end position="111"/>
    </location>
</feature>
<organism evidence="2 3">
    <name type="scientific">Ophiobolus disseminans</name>
    <dbReference type="NCBI Taxonomy" id="1469910"/>
    <lineage>
        <taxon>Eukaryota</taxon>
        <taxon>Fungi</taxon>
        <taxon>Dikarya</taxon>
        <taxon>Ascomycota</taxon>
        <taxon>Pezizomycotina</taxon>
        <taxon>Dothideomycetes</taxon>
        <taxon>Pleosporomycetidae</taxon>
        <taxon>Pleosporales</taxon>
        <taxon>Pleosporineae</taxon>
        <taxon>Phaeosphaeriaceae</taxon>
        <taxon>Ophiobolus</taxon>
    </lineage>
</organism>
<evidence type="ECO:0000313" key="2">
    <source>
        <dbReference type="EMBL" id="KAF2818856.1"/>
    </source>
</evidence>
<feature type="compositionally biased region" description="Pro residues" evidence="1">
    <location>
        <begin position="66"/>
        <end position="77"/>
    </location>
</feature>
<reference evidence="2" key="1">
    <citation type="journal article" date="2020" name="Stud. Mycol.">
        <title>101 Dothideomycetes genomes: a test case for predicting lifestyles and emergence of pathogens.</title>
        <authorList>
            <person name="Haridas S."/>
            <person name="Albert R."/>
            <person name="Binder M."/>
            <person name="Bloem J."/>
            <person name="Labutti K."/>
            <person name="Salamov A."/>
            <person name="Andreopoulos B."/>
            <person name="Baker S."/>
            <person name="Barry K."/>
            <person name="Bills G."/>
            <person name="Bluhm B."/>
            <person name="Cannon C."/>
            <person name="Castanera R."/>
            <person name="Culley D."/>
            <person name="Daum C."/>
            <person name="Ezra D."/>
            <person name="Gonzalez J."/>
            <person name="Henrissat B."/>
            <person name="Kuo A."/>
            <person name="Liang C."/>
            <person name="Lipzen A."/>
            <person name="Lutzoni F."/>
            <person name="Magnuson J."/>
            <person name="Mondo S."/>
            <person name="Nolan M."/>
            <person name="Ohm R."/>
            <person name="Pangilinan J."/>
            <person name="Park H.-J."/>
            <person name="Ramirez L."/>
            <person name="Alfaro M."/>
            <person name="Sun H."/>
            <person name="Tritt A."/>
            <person name="Yoshinaga Y."/>
            <person name="Zwiers L.-H."/>
            <person name="Turgeon B."/>
            <person name="Goodwin S."/>
            <person name="Spatafora J."/>
            <person name="Crous P."/>
            <person name="Grigoriev I."/>
        </authorList>
    </citation>
    <scope>NUCLEOTIDE SEQUENCE</scope>
    <source>
        <strain evidence="2">CBS 113818</strain>
    </source>
</reference>
<dbReference type="OrthoDB" id="10649703at2759"/>
<proteinExistence type="predicted"/>
<dbReference type="Proteomes" id="UP000799424">
    <property type="component" value="Unassembled WGS sequence"/>
</dbReference>
<protein>
    <submittedName>
        <fullName evidence="2">Uncharacterized protein</fullName>
    </submittedName>
</protein>
<feature type="compositionally biased region" description="Acidic residues" evidence="1">
    <location>
        <begin position="257"/>
        <end position="269"/>
    </location>
</feature>
<accession>A0A6A6ZCZ1</accession>
<sequence>MANNKVYYYVSAAEEDDFIDDDDCESEDGHLYDYESAGRNVRDGEHQRKDAYPADTIAALGSLFRMPPPPPPPPPPASTERSTQMKPVGQNLLAPPQSYSVTKPQKKSNVPEKKIFGDGWARTKTNATTTGASKREALTTKSANNVPHTPTSNRLTNAVASTVSTPVGQENGSHLEGILHDYASIISQHLRKAGFKTPKKVLIAPRKPDLSVWLQTLYLSRPRIIPYNMYNNEDSYGDDSSSSDEAEFTSDEKSDSDSDGELYETLEDDPVPAEMHDFVEFDGRSVIWGRKTFKAPDGLLYLQTEQEISSIQDSVERQRAAEMPPPFRPTKSSPQDEARKQTRTNRRAMAKEAQLYRMTQEVRLKHPRRTSTPTTPMRSRQHSSVNLTRMATPTRCGHIKASTAPISVIPYRLTRSNMKTPRQPTGLVTPAKQAIDYASQCSGSSERRQKRMLERLQWDSD</sequence>
<feature type="region of interest" description="Disordered" evidence="1">
    <location>
        <begin position="234"/>
        <end position="269"/>
    </location>
</feature>
<keyword evidence="3" id="KW-1185">Reference proteome</keyword>
<feature type="compositionally biased region" description="Acidic residues" evidence="1">
    <location>
        <begin position="235"/>
        <end position="249"/>
    </location>
</feature>
<dbReference type="EMBL" id="MU006248">
    <property type="protein sequence ID" value="KAF2818856.1"/>
    <property type="molecule type" value="Genomic_DNA"/>
</dbReference>
<feature type="region of interest" description="Disordered" evidence="1">
    <location>
        <begin position="317"/>
        <end position="343"/>
    </location>
</feature>
<name>A0A6A6ZCZ1_9PLEO</name>
<dbReference type="AlphaFoldDB" id="A0A6A6ZCZ1"/>
<evidence type="ECO:0000256" key="1">
    <source>
        <dbReference type="SAM" id="MobiDB-lite"/>
    </source>
</evidence>